<dbReference type="Proteomes" id="UP001140949">
    <property type="component" value="Unassembled WGS sequence"/>
</dbReference>
<evidence type="ECO:0000313" key="5">
    <source>
        <dbReference type="EMBL" id="KAJ6834508.1"/>
    </source>
</evidence>
<proteinExistence type="inferred from homology"/>
<protein>
    <recommendedName>
        <fullName evidence="3">Sulfotransferase</fullName>
        <ecNumber evidence="3">2.8.2.-</ecNumber>
    </recommendedName>
</protein>
<dbReference type="InterPro" id="IPR000863">
    <property type="entry name" value="Sulfotransferase_dom"/>
</dbReference>
<dbReference type="Pfam" id="PF00685">
    <property type="entry name" value="Sulfotransfer_1"/>
    <property type="match status" value="1"/>
</dbReference>
<accession>A0AAX6H1M0</accession>
<evidence type="ECO:0000256" key="2">
    <source>
        <dbReference type="ARBA" id="ARBA00022679"/>
    </source>
</evidence>
<evidence type="ECO:0000256" key="1">
    <source>
        <dbReference type="ARBA" id="ARBA00005771"/>
    </source>
</evidence>
<reference evidence="5" key="2">
    <citation type="submission" date="2023-04" db="EMBL/GenBank/DDBJ databases">
        <authorList>
            <person name="Bruccoleri R.E."/>
            <person name="Oakeley E.J."/>
            <person name="Faust A.-M."/>
            <person name="Dessus-Babus S."/>
            <person name="Altorfer M."/>
            <person name="Burckhardt D."/>
            <person name="Oertli M."/>
            <person name="Naumann U."/>
            <person name="Petersen F."/>
            <person name="Wong J."/>
        </authorList>
    </citation>
    <scope>NUCLEOTIDE SEQUENCE</scope>
    <source>
        <strain evidence="5">GSM-AAB239-AS_SAM_17_03QT</strain>
        <tissue evidence="5">Leaf</tissue>
    </source>
</reference>
<feature type="domain" description="Sulfotransferase" evidence="4">
    <location>
        <begin position="124"/>
        <end position="311"/>
    </location>
</feature>
<evidence type="ECO:0000313" key="6">
    <source>
        <dbReference type="Proteomes" id="UP001140949"/>
    </source>
</evidence>
<organism evidence="5 6">
    <name type="scientific">Iris pallida</name>
    <name type="common">Sweet iris</name>
    <dbReference type="NCBI Taxonomy" id="29817"/>
    <lineage>
        <taxon>Eukaryota</taxon>
        <taxon>Viridiplantae</taxon>
        <taxon>Streptophyta</taxon>
        <taxon>Embryophyta</taxon>
        <taxon>Tracheophyta</taxon>
        <taxon>Spermatophyta</taxon>
        <taxon>Magnoliopsida</taxon>
        <taxon>Liliopsida</taxon>
        <taxon>Asparagales</taxon>
        <taxon>Iridaceae</taxon>
        <taxon>Iridoideae</taxon>
        <taxon>Irideae</taxon>
        <taxon>Iris</taxon>
    </lineage>
</organism>
<comment type="caution">
    <text evidence="5">The sequence shown here is derived from an EMBL/GenBank/DDBJ whole genome shotgun (WGS) entry which is preliminary data.</text>
</comment>
<dbReference type="EMBL" id="JANAVB010014398">
    <property type="protein sequence ID" value="KAJ6834508.1"/>
    <property type="molecule type" value="Genomic_DNA"/>
</dbReference>
<dbReference type="PANTHER" id="PTHR11783">
    <property type="entry name" value="SULFOTRANSFERASE SULT"/>
    <property type="match status" value="1"/>
</dbReference>
<dbReference type="Gene3D" id="3.40.50.300">
    <property type="entry name" value="P-loop containing nucleotide triphosphate hydrolases"/>
    <property type="match status" value="1"/>
</dbReference>
<dbReference type="AlphaFoldDB" id="A0AAX6H1M0"/>
<comment type="similarity">
    <text evidence="1 3">Belongs to the sulfotransferase 1 family.</text>
</comment>
<dbReference type="GO" id="GO:0008146">
    <property type="term" value="F:sulfotransferase activity"/>
    <property type="evidence" value="ECO:0007669"/>
    <property type="project" value="InterPro"/>
</dbReference>
<evidence type="ECO:0000259" key="4">
    <source>
        <dbReference type="Pfam" id="PF00685"/>
    </source>
</evidence>
<sequence>MYTLVDILHDMANINLYCGIKSQYKSVALSLSLIIIINFVQKTCHTSMEQSHFLSKSSASLQTEQEHEEEGYQRVHQQCRDLVSSLPIVEGCSIMELCFHDGFFQPIPVMVGSMMVQKLFEARPTDIIMATLPKSGTTWLKALLFATVNRNSSPSPTGNLATLNPHQCVPFLEGELYGDGVRVPEMDSIPSPRLLATHIPFHFLPNSVVDSGCRVVYLCRNPKDNIVSYWHFISKLRKKNGREPLPLDVCFDRFCQGRSHSGPLWDHMLGYWKASLRVGGCNVLFMRYEELMKDPAAELKRVAEVRGLSLHAGGAGERGGGGHRRDVRVREAEQLGGEQCRKTNLVSHNGR</sequence>
<name>A0AAX6H1M0_IRIPA</name>
<keyword evidence="6" id="KW-1185">Reference proteome</keyword>
<evidence type="ECO:0000256" key="3">
    <source>
        <dbReference type="RuleBase" id="RU361155"/>
    </source>
</evidence>
<gene>
    <name evidence="5" type="ORF">M6B38_334625</name>
</gene>
<keyword evidence="2 3" id="KW-0808">Transferase</keyword>
<dbReference type="SUPFAM" id="SSF52540">
    <property type="entry name" value="P-loop containing nucleoside triphosphate hydrolases"/>
    <property type="match status" value="1"/>
</dbReference>
<dbReference type="InterPro" id="IPR027417">
    <property type="entry name" value="P-loop_NTPase"/>
</dbReference>
<dbReference type="EC" id="2.8.2.-" evidence="3"/>
<reference evidence="5" key="1">
    <citation type="journal article" date="2023" name="GigaByte">
        <title>Genome assembly of the bearded iris, Iris pallida Lam.</title>
        <authorList>
            <person name="Bruccoleri R.E."/>
            <person name="Oakeley E.J."/>
            <person name="Faust A.M.E."/>
            <person name="Altorfer M."/>
            <person name="Dessus-Babus S."/>
            <person name="Burckhardt D."/>
            <person name="Oertli M."/>
            <person name="Naumann U."/>
            <person name="Petersen F."/>
            <person name="Wong J."/>
        </authorList>
    </citation>
    <scope>NUCLEOTIDE SEQUENCE</scope>
    <source>
        <strain evidence="5">GSM-AAB239-AS_SAM_17_03QT</strain>
    </source>
</reference>